<gene>
    <name evidence="5" type="primary">hrcA</name>
    <name evidence="7" type="ORF">IV53_GL000595</name>
</gene>
<dbReference type="STRING" id="1122146.IV53_GL000595"/>
<keyword evidence="8" id="KW-1185">Reference proteome</keyword>
<keyword evidence="1 5" id="KW-0678">Repressor</keyword>
<evidence type="ECO:0000256" key="5">
    <source>
        <dbReference type="HAMAP-Rule" id="MF_00081"/>
    </source>
</evidence>
<dbReference type="Gene3D" id="1.10.10.10">
    <property type="entry name" value="Winged helix-like DNA-binding domain superfamily/Winged helix DNA-binding domain"/>
    <property type="match status" value="1"/>
</dbReference>
<evidence type="ECO:0000256" key="3">
    <source>
        <dbReference type="ARBA" id="ARBA00023016"/>
    </source>
</evidence>
<protein>
    <recommendedName>
        <fullName evidence="5">Heat-inducible transcription repressor HrcA</fullName>
    </recommendedName>
</protein>
<dbReference type="Gene3D" id="3.30.390.60">
    <property type="entry name" value="Heat-inducible transcription repressor hrca homolog, domain 3"/>
    <property type="match status" value="1"/>
</dbReference>
<dbReference type="HAMAP" id="MF_00081">
    <property type="entry name" value="HrcA"/>
    <property type="match status" value="1"/>
</dbReference>
<dbReference type="PANTHER" id="PTHR34824:SF1">
    <property type="entry name" value="HEAT-INDUCIBLE TRANSCRIPTION REPRESSOR HRCA"/>
    <property type="match status" value="1"/>
</dbReference>
<evidence type="ECO:0000313" key="7">
    <source>
        <dbReference type="EMBL" id="KRN88630.1"/>
    </source>
</evidence>
<evidence type="ECO:0000313" key="8">
    <source>
        <dbReference type="Proteomes" id="UP000051500"/>
    </source>
</evidence>
<evidence type="ECO:0000256" key="2">
    <source>
        <dbReference type="ARBA" id="ARBA00023015"/>
    </source>
</evidence>
<keyword evidence="3 5" id="KW-0346">Stress response</keyword>
<name>A0A0R2KLN8_9LACO</name>
<dbReference type="Pfam" id="PF01628">
    <property type="entry name" value="HrcA"/>
    <property type="match status" value="1"/>
</dbReference>
<comment type="similarity">
    <text evidence="5">Belongs to the HrcA family.</text>
</comment>
<accession>A0A0R2KLN8</accession>
<evidence type="ECO:0000256" key="4">
    <source>
        <dbReference type="ARBA" id="ARBA00023163"/>
    </source>
</evidence>
<dbReference type="AlphaFoldDB" id="A0A0R2KLN8"/>
<feature type="domain" description="Heat-inducible transcription repressor HrcA C-terminal" evidence="6">
    <location>
        <begin position="106"/>
        <end position="322"/>
    </location>
</feature>
<dbReference type="SUPFAM" id="SSF55781">
    <property type="entry name" value="GAF domain-like"/>
    <property type="match status" value="1"/>
</dbReference>
<dbReference type="GO" id="GO:0003677">
    <property type="term" value="F:DNA binding"/>
    <property type="evidence" value="ECO:0007669"/>
    <property type="project" value="InterPro"/>
</dbReference>
<proteinExistence type="inferred from homology"/>
<dbReference type="NCBIfam" id="TIGR00331">
    <property type="entry name" value="hrcA"/>
    <property type="match status" value="1"/>
</dbReference>
<dbReference type="EMBL" id="JQBZ01000025">
    <property type="protein sequence ID" value="KRN88630.1"/>
    <property type="molecule type" value="Genomic_DNA"/>
</dbReference>
<dbReference type="Gene3D" id="3.30.450.40">
    <property type="match status" value="1"/>
</dbReference>
<dbReference type="PANTHER" id="PTHR34824">
    <property type="entry name" value="HEAT-INDUCIBLE TRANSCRIPTION REPRESSOR HRCA"/>
    <property type="match status" value="1"/>
</dbReference>
<sequence>MVMLTQRQLLILDAIIRDYTNIGEPIGSKTLQNQLPVHVSSATIRNEMAVLERNGFIMKEHSSSGRVPSLKGYRYYIDNIVEPEIVEPQALHSIQSSFSNEFQKVDEIVAVSAKILSELTNYTAFTLKPEAKEVRLEGFRLVPLGNQQVMVILVTSDGGVENQLFNLPPGMHGEELEAVVRVINNQVVGLPLKDVTRKLQASLPLLTKYLQQPEIFIEVFSQMLDQALCDQVYIDGKMNLLNLANSENLEEIKHLYTLFEHDTPDVVTLLDDLDQDISVTFGNEQHNSLVDYSLISATYDVGAYGKGKIAILGPTNMPYSKMLGLLTVFRKELANKMIDYYRECGK</sequence>
<comment type="function">
    <text evidence="5">Negative regulator of class I heat shock genes (grpE-dnaK-dnaJ and groELS operons). Prevents heat-shock induction of these operons.</text>
</comment>
<comment type="caution">
    <text evidence="7">The sequence shown here is derived from an EMBL/GenBank/DDBJ whole genome shotgun (WGS) entry which is preliminary data.</text>
</comment>
<dbReference type="InterPro" id="IPR002571">
    <property type="entry name" value="HrcA"/>
</dbReference>
<evidence type="ECO:0000259" key="6">
    <source>
        <dbReference type="Pfam" id="PF01628"/>
    </source>
</evidence>
<organism evidence="7 8">
    <name type="scientific">Ligilactobacillus ceti DSM 22408</name>
    <dbReference type="NCBI Taxonomy" id="1122146"/>
    <lineage>
        <taxon>Bacteria</taxon>
        <taxon>Bacillati</taxon>
        <taxon>Bacillota</taxon>
        <taxon>Bacilli</taxon>
        <taxon>Lactobacillales</taxon>
        <taxon>Lactobacillaceae</taxon>
        <taxon>Ligilactobacillus</taxon>
    </lineage>
</organism>
<dbReference type="SUPFAM" id="SSF46785">
    <property type="entry name" value="Winged helix' DNA-binding domain"/>
    <property type="match status" value="1"/>
</dbReference>
<dbReference type="InterPro" id="IPR036388">
    <property type="entry name" value="WH-like_DNA-bd_sf"/>
</dbReference>
<dbReference type="eggNOG" id="COG1420">
    <property type="taxonomic scope" value="Bacteria"/>
</dbReference>
<dbReference type="PIRSF" id="PIRSF005485">
    <property type="entry name" value="HrcA"/>
    <property type="match status" value="1"/>
</dbReference>
<dbReference type="InterPro" id="IPR036390">
    <property type="entry name" value="WH_DNA-bd_sf"/>
</dbReference>
<dbReference type="Proteomes" id="UP000051500">
    <property type="component" value="Unassembled WGS sequence"/>
</dbReference>
<dbReference type="InterPro" id="IPR029016">
    <property type="entry name" value="GAF-like_dom_sf"/>
</dbReference>
<dbReference type="InterPro" id="IPR021153">
    <property type="entry name" value="HrcA_C"/>
</dbReference>
<reference evidence="7 8" key="1">
    <citation type="journal article" date="2015" name="Genome Announc.">
        <title>Expanding the biotechnology potential of lactobacilli through comparative genomics of 213 strains and associated genera.</title>
        <authorList>
            <person name="Sun Z."/>
            <person name="Harris H.M."/>
            <person name="McCann A."/>
            <person name="Guo C."/>
            <person name="Argimon S."/>
            <person name="Zhang W."/>
            <person name="Yang X."/>
            <person name="Jeffery I.B."/>
            <person name="Cooney J.C."/>
            <person name="Kagawa T.F."/>
            <person name="Liu W."/>
            <person name="Song Y."/>
            <person name="Salvetti E."/>
            <person name="Wrobel A."/>
            <person name="Rasinkangas P."/>
            <person name="Parkhill J."/>
            <person name="Rea M.C."/>
            <person name="O'Sullivan O."/>
            <person name="Ritari J."/>
            <person name="Douillard F.P."/>
            <person name="Paul Ross R."/>
            <person name="Yang R."/>
            <person name="Briner A.E."/>
            <person name="Felis G.E."/>
            <person name="de Vos W.M."/>
            <person name="Barrangou R."/>
            <person name="Klaenhammer T.R."/>
            <person name="Caufield P.W."/>
            <person name="Cui Y."/>
            <person name="Zhang H."/>
            <person name="O'Toole P.W."/>
        </authorList>
    </citation>
    <scope>NUCLEOTIDE SEQUENCE [LARGE SCALE GENOMIC DNA]</scope>
    <source>
        <strain evidence="7 8">DSM 22408</strain>
    </source>
</reference>
<keyword evidence="4 5" id="KW-0804">Transcription</keyword>
<keyword evidence="2 5" id="KW-0805">Transcription regulation</keyword>
<dbReference type="GO" id="GO:0045892">
    <property type="term" value="P:negative regulation of DNA-templated transcription"/>
    <property type="evidence" value="ECO:0007669"/>
    <property type="project" value="UniProtKB-UniRule"/>
</dbReference>
<dbReference type="InterPro" id="IPR023120">
    <property type="entry name" value="WHTH_transcript_rep_HrcA_IDD"/>
</dbReference>
<dbReference type="PATRIC" id="fig|1122146.4.peg.611"/>
<evidence type="ECO:0000256" key="1">
    <source>
        <dbReference type="ARBA" id="ARBA00022491"/>
    </source>
</evidence>